<proteinExistence type="predicted"/>
<organism evidence="1 2">
    <name type="scientific">Euplotes crassus</name>
    <dbReference type="NCBI Taxonomy" id="5936"/>
    <lineage>
        <taxon>Eukaryota</taxon>
        <taxon>Sar</taxon>
        <taxon>Alveolata</taxon>
        <taxon>Ciliophora</taxon>
        <taxon>Intramacronucleata</taxon>
        <taxon>Spirotrichea</taxon>
        <taxon>Hypotrichia</taxon>
        <taxon>Euplotida</taxon>
        <taxon>Euplotidae</taxon>
        <taxon>Moneuplotes</taxon>
    </lineage>
</organism>
<evidence type="ECO:0000313" key="2">
    <source>
        <dbReference type="Proteomes" id="UP001295684"/>
    </source>
</evidence>
<dbReference type="AlphaFoldDB" id="A0AAD1UG40"/>
<name>A0AAD1UG40_EUPCR</name>
<comment type="caution">
    <text evidence="1">The sequence shown here is derived from an EMBL/GenBank/DDBJ whole genome shotgun (WGS) entry which is preliminary data.</text>
</comment>
<keyword evidence="2" id="KW-1185">Reference proteome</keyword>
<dbReference type="EMBL" id="CAMPGE010009861">
    <property type="protein sequence ID" value="CAI2368721.1"/>
    <property type="molecule type" value="Genomic_DNA"/>
</dbReference>
<protein>
    <submittedName>
        <fullName evidence="1">Uncharacterized protein</fullName>
    </submittedName>
</protein>
<reference evidence="1" key="1">
    <citation type="submission" date="2023-07" db="EMBL/GenBank/DDBJ databases">
        <authorList>
            <consortium name="AG Swart"/>
            <person name="Singh M."/>
            <person name="Singh A."/>
            <person name="Seah K."/>
            <person name="Emmerich C."/>
        </authorList>
    </citation>
    <scope>NUCLEOTIDE SEQUENCE</scope>
    <source>
        <strain evidence="1">DP1</strain>
    </source>
</reference>
<accession>A0AAD1UG40</accession>
<sequence length="145" mass="16461">MKTLSIFDENLSEELLDENVSASRISISLKIDKNMRNNPLQNKGKRKDLPEPPSCSVRCIPTFSYSGKENTYDAIKSKNHSRCLSSAKLLEQRCTTKSKLQLDIKDLLHKAIEIRSTMNSPARPSTSHKNQLWRTVTMKDIPSAQ</sequence>
<dbReference type="Proteomes" id="UP001295684">
    <property type="component" value="Unassembled WGS sequence"/>
</dbReference>
<gene>
    <name evidence="1" type="ORF">ECRASSUSDP1_LOCUS10017</name>
</gene>
<evidence type="ECO:0000313" key="1">
    <source>
        <dbReference type="EMBL" id="CAI2368721.1"/>
    </source>
</evidence>